<comment type="caution">
    <text evidence="2">The sequence shown here is derived from an EMBL/GenBank/DDBJ whole genome shotgun (WGS) entry which is preliminary data.</text>
</comment>
<evidence type="ECO:0008006" key="4">
    <source>
        <dbReference type="Google" id="ProtNLM"/>
    </source>
</evidence>
<dbReference type="RefSeq" id="WP_109812669.1">
    <property type="nucleotide sequence ID" value="NZ_QGKU01000048.1"/>
</dbReference>
<dbReference type="Proteomes" id="UP000245680">
    <property type="component" value="Unassembled WGS sequence"/>
</dbReference>
<protein>
    <recommendedName>
        <fullName evidence="4">DUF3047 domain-containing protein</fullName>
    </recommendedName>
</protein>
<keyword evidence="1" id="KW-0732">Signal</keyword>
<name>A0A2V2L879_9RHOB</name>
<dbReference type="InterPro" id="IPR021409">
    <property type="entry name" value="DUF3047"/>
</dbReference>
<feature type="signal peptide" evidence="1">
    <location>
        <begin position="1"/>
        <end position="23"/>
    </location>
</feature>
<dbReference type="OrthoDB" id="8443660at2"/>
<proteinExistence type="predicted"/>
<keyword evidence="3" id="KW-1185">Reference proteome</keyword>
<feature type="chain" id="PRO_5016049583" description="DUF3047 domain-containing protein" evidence="1">
    <location>
        <begin position="24"/>
        <end position="215"/>
    </location>
</feature>
<accession>A0A2V2L879</accession>
<evidence type="ECO:0000256" key="1">
    <source>
        <dbReference type="SAM" id="SignalP"/>
    </source>
</evidence>
<gene>
    <name evidence="2" type="ORF">DKT77_15980</name>
</gene>
<evidence type="ECO:0000313" key="2">
    <source>
        <dbReference type="EMBL" id="PWR01628.1"/>
    </source>
</evidence>
<dbReference type="EMBL" id="QGKU01000048">
    <property type="protein sequence ID" value="PWR01628.1"/>
    <property type="molecule type" value="Genomic_DNA"/>
</dbReference>
<sequence>MINCTRPALLALSLALATGSAAAVDFTGWTEQRFSLFSSNDYRQAGDRLGVQSDGSVSLLWTRLPEAQWGAQSASWRWSVENSVPPTALERKGGDDRNLSLYFVFLPRAVAERYRDSNIRALLEAEEARVLMYVWGGTAARGTILPSPYLGARGKTVVLRGAGTGAHAEQVDLQADLARAFGAGTEGMLVGLAVSADSDDTDSRISAGIAGLSLD</sequence>
<organism evidence="2 3">
    <name type="scientific">Meridianimarinicoccus roseus</name>
    <dbReference type="NCBI Taxonomy" id="2072018"/>
    <lineage>
        <taxon>Bacteria</taxon>
        <taxon>Pseudomonadati</taxon>
        <taxon>Pseudomonadota</taxon>
        <taxon>Alphaproteobacteria</taxon>
        <taxon>Rhodobacterales</taxon>
        <taxon>Paracoccaceae</taxon>
        <taxon>Meridianimarinicoccus</taxon>
    </lineage>
</organism>
<dbReference type="Pfam" id="PF11249">
    <property type="entry name" value="DUF3047"/>
    <property type="match status" value="1"/>
</dbReference>
<reference evidence="2 3" key="1">
    <citation type="submission" date="2018-05" db="EMBL/GenBank/DDBJ databases">
        <title>Rhodobacteraceae gen. nov., sp. nov. isolated from sea water.</title>
        <authorList>
            <person name="Ren Y."/>
        </authorList>
    </citation>
    <scope>NUCLEOTIDE SEQUENCE [LARGE SCALE GENOMIC DNA]</scope>
    <source>
        <strain evidence="2 3">TG-679</strain>
    </source>
</reference>
<evidence type="ECO:0000313" key="3">
    <source>
        <dbReference type="Proteomes" id="UP000245680"/>
    </source>
</evidence>
<dbReference type="AlphaFoldDB" id="A0A2V2L879"/>